<gene>
    <name evidence="3" type="ORF">L3X38_017287</name>
</gene>
<proteinExistence type="predicted"/>
<comment type="caution">
    <text evidence="3">The sequence shown here is derived from an EMBL/GenBank/DDBJ whole genome shotgun (WGS) entry which is preliminary data.</text>
</comment>
<protein>
    <recommendedName>
        <fullName evidence="2">Reverse transcriptase domain-containing protein</fullName>
    </recommendedName>
</protein>
<evidence type="ECO:0000313" key="3">
    <source>
        <dbReference type="EMBL" id="KAI5338016.1"/>
    </source>
</evidence>
<sequence>MAKAYDRVELVFLERMIPTMEFSDRFIQLIMGCITSVSYSLLIQGLPLGHLTPTRGLRQGDPLSSYLFLLMTEAFSALLHKANRDTQVCRVSIAHSLNHVFFAYDGLLFCDAEVT</sequence>
<dbReference type="PANTHER" id="PTHR46890">
    <property type="entry name" value="NON-LTR RETROLELEMENT REVERSE TRANSCRIPTASE-LIKE PROTEIN-RELATED"/>
    <property type="match status" value="1"/>
</dbReference>
<name>A0AAD4Z9W7_PRUDU</name>
<dbReference type="EMBL" id="JAJFAZ020000003">
    <property type="protein sequence ID" value="KAI5338016.1"/>
    <property type="molecule type" value="Genomic_DNA"/>
</dbReference>
<evidence type="ECO:0000313" key="4">
    <source>
        <dbReference type="Proteomes" id="UP001054821"/>
    </source>
</evidence>
<dbReference type="InterPro" id="IPR000477">
    <property type="entry name" value="RT_dom"/>
</dbReference>
<accession>A0AAD4Z9W7</accession>
<feature type="transmembrane region" description="Helical" evidence="1">
    <location>
        <begin position="63"/>
        <end position="80"/>
    </location>
</feature>
<dbReference type="Pfam" id="PF00078">
    <property type="entry name" value="RVT_1"/>
    <property type="match status" value="1"/>
</dbReference>
<dbReference type="PANTHER" id="PTHR46890:SF48">
    <property type="entry name" value="RNA-DIRECTED DNA POLYMERASE"/>
    <property type="match status" value="1"/>
</dbReference>
<dbReference type="AlphaFoldDB" id="A0AAD4Z9W7"/>
<feature type="transmembrane region" description="Helical" evidence="1">
    <location>
        <begin position="26"/>
        <end position="43"/>
    </location>
</feature>
<feature type="domain" description="Reverse transcriptase" evidence="2">
    <location>
        <begin position="2"/>
        <end position="113"/>
    </location>
</feature>
<evidence type="ECO:0000259" key="2">
    <source>
        <dbReference type="Pfam" id="PF00078"/>
    </source>
</evidence>
<keyword evidence="4" id="KW-1185">Reference proteome</keyword>
<keyword evidence="1" id="KW-0812">Transmembrane</keyword>
<dbReference type="Proteomes" id="UP001054821">
    <property type="component" value="Chromosome 3"/>
</dbReference>
<keyword evidence="1" id="KW-0472">Membrane</keyword>
<keyword evidence="1" id="KW-1133">Transmembrane helix</keyword>
<dbReference type="InterPro" id="IPR052343">
    <property type="entry name" value="Retrotransposon-Effector_Assoc"/>
</dbReference>
<organism evidence="3 4">
    <name type="scientific">Prunus dulcis</name>
    <name type="common">Almond</name>
    <name type="synonym">Amygdalus dulcis</name>
    <dbReference type="NCBI Taxonomy" id="3755"/>
    <lineage>
        <taxon>Eukaryota</taxon>
        <taxon>Viridiplantae</taxon>
        <taxon>Streptophyta</taxon>
        <taxon>Embryophyta</taxon>
        <taxon>Tracheophyta</taxon>
        <taxon>Spermatophyta</taxon>
        <taxon>Magnoliopsida</taxon>
        <taxon>eudicotyledons</taxon>
        <taxon>Gunneridae</taxon>
        <taxon>Pentapetalae</taxon>
        <taxon>rosids</taxon>
        <taxon>fabids</taxon>
        <taxon>Rosales</taxon>
        <taxon>Rosaceae</taxon>
        <taxon>Amygdaloideae</taxon>
        <taxon>Amygdaleae</taxon>
        <taxon>Prunus</taxon>
    </lineage>
</organism>
<evidence type="ECO:0000256" key="1">
    <source>
        <dbReference type="SAM" id="Phobius"/>
    </source>
</evidence>
<reference evidence="3 4" key="1">
    <citation type="journal article" date="2022" name="G3 (Bethesda)">
        <title>Whole-genome sequence and methylome profiling of the almond [Prunus dulcis (Mill.) D.A. Webb] cultivar 'Nonpareil'.</title>
        <authorList>
            <person name="D'Amico-Willman K.M."/>
            <person name="Ouma W.Z."/>
            <person name="Meulia T."/>
            <person name="Sideli G.M."/>
            <person name="Gradziel T.M."/>
            <person name="Fresnedo-Ramirez J."/>
        </authorList>
    </citation>
    <scope>NUCLEOTIDE SEQUENCE [LARGE SCALE GENOMIC DNA]</scope>
    <source>
        <strain evidence="3">Clone GOH B32 T37-40</strain>
    </source>
</reference>